<dbReference type="InterPro" id="IPR014710">
    <property type="entry name" value="RmlC-like_jellyroll"/>
</dbReference>
<evidence type="ECO:0000256" key="3">
    <source>
        <dbReference type="ARBA" id="ARBA00023163"/>
    </source>
</evidence>
<dbReference type="GO" id="GO:0005829">
    <property type="term" value="C:cytosol"/>
    <property type="evidence" value="ECO:0007669"/>
    <property type="project" value="TreeGrafter"/>
</dbReference>
<sequence length="236" mass="27173">MVDIAEIPMFSDLDKKFHKELRDSIYIKKYTKNSIVFYEGDESDYLYILLEGTIRLYKTSPKGSEVQIKRMNAPNTIGEYACFENEPFPVTCEFITTGVMGLLHFDKVYKYLDNKEFSLGLIKSLTSKVMILSSLVHKETILSSEAKVADLMIEKATIFNRLKNNEIASILNLTPETFSRILSKFKKESIITIKNHKLTILNKEALYMIVETNTFKECNNCIDIFKAKLALMNESK</sequence>
<dbReference type="InterPro" id="IPR012318">
    <property type="entry name" value="HTH_CRP"/>
</dbReference>
<dbReference type="InterPro" id="IPR018490">
    <property type="entry name" value="cNMP-bd_dom_sf"/>
</dbReference>
<dbReference type="InterPro" id="IPR036388">
    <property type="entry name" value="WH-like_DNA-bd_sf"/>
</dbReference>
<dbReference type="Gene3D" id="1.10.10.10">
    <property type="entry name" value="Winged helix-like DNA-binding domain superfamily/Winged helix DNA-binding domain"/>
    <property type="match status" value="1"/>
</dbReference>
<keyword evidence="2" id="KW-0238">DNA-binding</keyword>
<evidence type="ECO:0000256" key="1">
    <source>
        <dbReference type="ARBA" id="ARBA00023015"/>
    </source>
</evidence>
<dbReference type="PROSITE" id="PS51063">
    <property type="entry name" value="HTH_CRP_2"/>
    <property type="match status" value="1"/>
</dbReference>
<protein>
    <submittedName>
        <fullName evidence="6">Transcriptional regulator, Crp/Fnr family</fullName>
    </submittedName>
</protein>
<dbReference type="SUPFAM" id="SSF51206">
    <property type="entry name" value="cAMP-binding domain-like"/>
    <property type="match status" value="1"/>
</dbReference>
<evidence type="ECO:0000259" key="5">
    <source>
        <dbReference type="PROSITE" id="PS51063"/>
    </source>
</evidence>
<reference evidence="6" key="1">
    <citation type="submission" date="2016-10" db="EMBL/GenBank/DDBJ databases">
        <authorList>
            <person name="de Groot N.N."/>
        </authorList>
    </citation>
    <scope>NUCLEOTIDE SEQUENCE</scope>
</reference>
<feature type="domain" description="HTH crp-type" evidence="5">
    <location>
        <begin position="142"/>
        <end position="204"/>
    </location>
</feature>
<dbReference type="SUPFAM" id="SSF46785">
    <property type="entry name" value="Winged helix' DNA-binding domain"/>
    <property type="match status" value="1"/>
</dbReference>
<dbReference type="InterPro" id="IPR036390">
    <property type="entry name" value="WH_DNA-bd_sf"/>
</dbReference>
<keyword evidence="1" id="KW-0805">Transcription regulation</keyword>
<dbReference type="SMART" id="SM00100">
    <property type="entry name" value="cNMP"/>
    <property type="match status" value="1"/>
</dbReference>
<dbReference type="PROSITE" id="PS50042">
    <property type="entry name" value="CNMP_BINDING_3"/>
    <property type="match status" value="1"/>
</dbReference>
<dbReference type="PANTHER" id="PTHR24567:SF26">
    <property type="entry name" value="REGULATORY PROTEIN YEIL"/>
    <property type="match status" value="1"/>
</dbReference>
<dbReference type="InterPro" id="IPR000595">
    <property type="entry name" value="cNMP-bd_dom"/>
</dbReference>
<dbReference type="AlphaFoldDB" id="A0A1W1BQT6"/>
<evidence type="ECO:0000259" key="4">
    <source>
        <dbReference type="PROSITE" id="PS50042"/>
    </source>
</evidence>
<dbReference type="EMBL" id="FPHN01000057">
    <property type="protein sequence ID" value="SFV55847.1"/>
    <property type="molecule type" value="Genomic_DNA"/>
</dbReference>
<gene>
    <name evidence="6" type="ORF">MNB_SV-14-603</name>
</gene>
<dbReference type="Pfam" id="PF13545">
    <property type="entry name" value="HTH_Crp_2"/>
    <property type="match status" value="1"/>
</dbReference>
<evidence type="ECO:0000256" key="2">
    <source>
        <dbReference type="ARBA" id="ARBA00023125"/>
    </source>
</evidence>
<dbReference type="PANTHER" id="PTHR24567">
    <property type="entry name" value="CRP FAMILY TRANSCRIPTIONAL REGULATORY PROTEIN"/>
    <property type="match status" value="1"/>
</dbReference>
<dbReference type="GO" id="GO:0003700">
    <property type="term" value="F:DNA-binding transcription factor activity"/>
    <property type="evidence" value="ECO:0007669"/>
    <property type="project" value="TreeGrafter"/>
</dbReference>
<dbReference type="CDD" id="cd00038">
    <property type="entry name" value="CAP_ED"/>
    <property type="match status" value="1"/>
</dbReference>
<dbReference type="InterPro" id="IPR050397">
    <property type="entry name" value="Env_Response_Regulators"/>
</dbReference>
<proteinExistence type="predicted"/>
<organism evidence="6">
    <name type="scientific">hydrothermal vent metagenome</name>
    <dbReference type="NCBI Taxonomy" id="652676"/>
    <lineage>
        <taxon>unclassified sequences</taxon>
        <taxon>metagenomes</taxon>
        <taxon>ecological metagenomes</taxon>
    </lineage>
</organism>
<dbReference type="SMART" id="SM00419">
    <property type="entry name" value="HTH_CRP"/>
    <property type="match status" value="1"/>
</dbReference>
<name>A0A1W1BQT6_9ZZZZ</name>
<feature type="domain" description="Cyclic nucleotide-binding" evidence="4">
    <location>
        <begin position="9"/>
        <end position="91"/>
    </location>
</feature>
<accession>A0A1W1BQT6</accession>
<evidence type="ECO:0000313" key="6">
    <source>
        <dbReference type="EMBL" id="SFV55847.1"/>
    </source>
</evidence>
<dbReference type="Pfam" id="PF00027">
    <property type="entry name" value="cNMP_binding"/>
    <property type="match status" value="1"/>
</dbReference>
<dbReference type="Gene3D" id="2.60.120.10">
    <property type="entry name" value="Jelly Rolls"/>
    <property type="match status" value="1"/>
</dbReference>
<keyword evidence="3" id="KW-0804">Transcription</keyword>
<dbReference type="GO" id="GO:0003677">
    <property type="term" value="F:DNA binding"/>
    <property type="evidence" value="ECO:0007669"/>
    <property type="project" value="UniProtKB-KW"/>
</dbReference>